<dbReference type="GO" id="GO:0016020">
    <property type="term" value="C:membrane"/>
    <property type="evidence" value="ECO:0007669"/>
    <property type="project" value="UniProtKB-SubCell"/>
</dbReference>
<keyword evidence="8" id="KW-1185">Reference proteome</keyword>
<feature type="transmembrane region" description="Helical" evidence="6">
    <location>
        <begin position="28"/>
        <end position="44"/>
    </location>
</feature>
<dbReference type="GO" id="GO:0055085">
    <property type="term" value="P:transmembrane transport"/>
    <property type="evidence" value="ECO:0007669"/>
    <property type="project" value="TreeGrafter"/>
</dbReference>
<dbReference type="AlphaFoldDB" id="A0A1Z1FC74"/>
<feature type="transmembrane region" description="Helical" evidence="6">
    <location>
        <begin position="275"/>
        <end position="298"/>
    </location>
</feature>
<feature type="transmembrane region" description="Helical" evidence="6">
    <location>
        <begin position="153"/>
        <end position="176"/>
    </location>
</feature>
<dbReference type="RefSeq" id="WP_066845491.1">
    <property type="nucleotide sequence ID" value="NZ_CP019602.1"/>
</dbReference>
<dbReference type="PANTHER" id="PTHR21716">
    <property type="entry name" value="TRANSMEMBRANE PROTEIN"/>
    <property type="match status" value="1"/>
</dbReference>
<evidence type="ECO:0000313" key="7">
    <source>
        <dbReference type="EMBL" id="ARU16316.1"/>
    </source>
</evidence>
<keyword evidence="5 6" id="KW-0472">Membrane</keyword>
<evidence type="ECO:0000256" key="5">
    <source>
        <dbReference type="ARBA" id="ARBA00023136"/>
    </source>
</evidence>
<reference evidence="7 8" key="1">
    <citation type="submission" date="2017-01" db="EMBL/GenBank/DDBJ databases">
        <title>Complete genome sequence of esterase-producing bacterium Croceicoccus marinus E4A9.</title>
        <authorList>
            <person name="Wu Y.-H."/>
            <person name="Cheng H."/>
            <person name="Xu L."/>
            <person name="Huo Y.-Y."/>
            <person name="Wang C.-S."/>
            <person name="Xu X.-W."/>
        </authorList>
    </citation>
    <scope>NUCLEOTIDE SEQUENCE [LARGE SCALE GENOMIC DNA]</scope>
    <source>
        <strain evidence="7 8">E4A9</strain>
    </source>
</reference>
<keyword evidence="4 6" id="KW-1133">Transmembrane helix</keyword>
<evidence type="ECO:0000256" key="3">
    <source>
        <dbReference type="ARBA" id="ARBA00022692"/>
    </source>
</evidence>
<dbReference type="Pfam" id="PF01594">
    <property type="entry name" value="AI-2E_transport"/>
    <property type="match status" value="1"/>
</dbReference>
<dbReference type="STRING" id="450378.GCA_001661675_01821"/>
<accession>A0A1Z1FC74</accession>
<gene>
    <name evidence="7" type="ORF">A9D14_09075</name>
</gene>
<dbReference type="PANTHER" id="PTHR21716:SF62">
    <property type="entry name" value="TRANSPORT PROTEIN YDBI-RELATED"/>
    <property type="match status" value="1"/>
</dbReference>
<dbReference type="InterPro" id="IPR002549">
    <property type="entry name" value="AI-2E-like"/>
</dbReference>
<evidence type="ECO:0000313" key="8">
    <source>
        <dbReference type="Proteomes" id="UP000195807"/>
    </source>
</evidence>
<organism evidence="7 8">
    <name type="scientific">Croceicoccus marinus</name>
    <dbReference type="NCBI Taxonomy" id="450378"/>
    <lineage>
        <taxon>Bacteria</taxon>
        <taxon>Pseudomonadati</taxon>
        <taxon>Pseudomonadota</taxon>
        <taxon>Alphaproteobacteria</taxon>
        <taxon>Sphingomonadales</taxon>
        <taxon>Erythrobacteraceae</taxon>
        <taxon>Croceicoccus</taxon>
    </lineage>
</organism>
<comment type="similarity">
    <text evidence="2">Belongs to the autoinducer-2 exporter (AI-2E) (TC 2.A.86) family.</text>
</comment>
<feature type="transmembrane region" description="Helical" evidence="6">
    <location>
        <begin position="304"/>
        <end position="328"/>
    </location>
</feature>
<evidence type="ECO:0000256" key="1">
    <source>
        <dbReference type="ARBA" id="ARBA00004141"/>
    </source>
</evidence>
<sequence>MDDRDPQPQTTSPTSISDPRLRFEARKALIWVSVVALIGIAIYMSQALLVVFGGLVFAAIIDGGARLLGRVLPIGRSWRVAIVLLLTVAFVAWVAIFAGTSLAEEAAQFPALVEQQAIRLMEWLRMQGVEVNAERFSGLAQQALGGIGQLTTAVGGLIGGFTTGFLIIILGVYIAFEPNLYERGVAWMVPDHRRSAFLELASEMGMSLRRLMFGRIVGMVCEGILTWAALAAYGVPLSVLLGLLTGLLAFIPNIGAVISGLLMVLVGFSGGPDMALYCVGVYLVVQTFDGYVVIPMIARKTVDLAPALVLAGQLILGVLFGILGLALADPLIAMIKVMLEYRSEHSSDDQYGDKEAERSFQPG</sequence>
<feature type="transmembrane region" description="Helical" evidence="6">
    <location>
        <begin position="239"/>
        <end position="268"/>
    </location>
</feature>
<evidence type="ECO:0000256" key="2">
    <source>
        <dbReference type="ARBA" id="ARBA00009773"/>
    </source>
</evidence>
<feature type="transmembrane region" description="Helical" evidence="6">
    <location>
        <begin position="212"/>
        <end position="233"/>
    </location>
</feature>
<feature type="transmembrane region" description="Helical" evidence="6">
    <location>
        <begin position="80"/>
        <end position="103"/>
    </location>
</feature>
<comment type="subcellular location">
    <subcellularLocation>
        <location evidence="1">Membrane</location>
        <topology evidence="1">Multi-pass membrane protein</topology>
    </subcellularLocation>
</comment>
<dbReference type="OrthoDB" id="5761230at2"/>
<keyword evidence="3 6" id="KW-0812">Transmembrane</keyword>
<dbReference type="Proteomes" id="UP000195807">
    <property type="component" value="Chromosome"/>
</dbReference>
<dbReference type="KEGG" id="cman:A9D14_09075"/>
<dbReference type="EMBL" id="CP019602">
    <property type="protein sequence ID" value="ARU16316.1"/>
    <property type="molecule type" value="Genomic_DNA"/>
</dbReference>
<protein>
    <submittedName>
        <fullName evidence="7">AI-2E family transporter</fullName>
    </submittedName>
</protein>
<evidence type="ECO:0000256" key="4">
    <source>
        <dbReference type="ARBA" id="ARBA00022989"/>
    </source>
</evidence>
<name>A0A1Z1FC74_9SPHN</name>
<proteinExistence type="inferred from homology"/>
<evidence type="ECO:0000256" key="6">
    <source>
        <dbReference type="SAM" id="Phobius"/>
    </source>
</evidence>
<feature type="transmembrane region" description="Helical" evidence="6">
    <location>
        <begin position="50"/>
        <end position="68"/>
    </location>
</feature>